<sequence>MTAFAAAARFSRGETFTVALRIAAGDLAGAICRMALKRAPGDSNPELAVLETTYLDHVDTGDLTSPPGWSGTLAAEVSETLPAGHFVMDARVEKLGVVIQTDPVAVEITERVTGGA</sequence>
<evidence type="ECO:0000313" key="2">
    <source>
        <dbReference type="Proteomes" id="UP001228905"/>
    </source>
</evidence>
<keyword evidence="2" id="KW-1185">Reference proteome</keyword>
<reference evidence="1 2" key="1">
    <citation type="submission" date="2023-07" db="EMBL/GenBank/DDBJ databases">
        <title>Genomic Encyclopedia of Type Strains, Phase IV (KMG-IV): sequencing the most valuable type-strain genomes for metagenomic binning, comparative biology and taxonomic classification.</title>
        <authorList>
            <person name="Goeker M."/>
        </authorList>
    </citation>
    <scope>NUCLEOTIDE SEQUENCE [LARGE SCALE GENOMIC DNA]</scope>
    <source>
        <strain evidence="1 2">DSM 18695</strain>
    </source>
</reference>
<name>A0ABU0IKU6_9CAUL</name>
<protein>
    <submittedName>
        <fullName evidence="1">Uncharacterized protein</fullName>
    </submittedName>
</protein>
<dbReference type="Proteomes" id="UP001228905">
    <property type="component" value="Unassembled WGS sequence"/>
</dbReference>
<gene>
    <name evidence="1" type="ORF">QO010_000384</name>
</gene>
<comment type="caution">
    <text evidence="1">The sequence shown here is derived from an EMBL/GenBank/DDBJ whole genome shotgun (WGS) entry which is preliminary data.</text>
</comment>
<dbReference type="RefSeq" id="WP_307345225.1">
    <property type="nucleotide sequence ID" value="NZ_JAUSVS010000001.1"/>
</dbReference>
<organism evidence="1 2">
    <name type="scientific">Caulobacter ginsengisoli</name>
    <dbReference type="NCBI Taxonomy" id="400775"/>
    <lineage>
        <taxon>Bacteria</taxon>
        <taxon>Pseudomonadati</taxon>
        <taxon>Pseudomonadota</taxon>
        <taxon>Alphaproteobacteria</taxon>
        <taxon>Caulobacterales</taxon>
        <taxon>Caulobacteraceae</taxon>
        <taxon>Caulobacter</taxon>
    </lineage>
</organism>
<dbReference type="EMBL" id="JAUSVS010000001">
    <property type="protein sequence ID" value="MDQ0462636.1"/>
    <property type="molecule type" value="Genomic_DNA"/>
</dbReference>
<evidence type="ECO:0000313" key="1">
    <source>
        <dbReference type="EMBL" id="MDQ0462636.1"/>
    </source>
</evidence>
<accession>A0ABU0IKU6</accession>
<proteinExistence type="predicted"/>